<gene>
    <name evidence="2" type="ORF">DJ017_14970</name>
</gene>
<dbReference type="RefSeq" id="WP_111529466.1">
    <property type="nucleotide sequence ID" value="NZ_JBHRSG010000003.1"/>
</dbReference>
<dbReference type="OrthoDB" id="7617808at2"/>
<dbReference type="EMBL" id="QFYQ01000001">
    <property type="protein sequence ID" value="RAK55718.1"/>
    <property type="molecule type" value="Genomic_DNA"/>
</dbReference>
<reference evidence="3" key="1">
    <citation type="submission" date="2018-05" db="EMBL/GenBank/DDBJ databases">
        <authorList>
            <person name="Li X."/>
        </authorList>
    </citation>
    <scope>NUCLEOTIDE SEQUENCE [LARGE SCALE GENOMIC DNA]</scope>
    <source>
        <strain evidence="3">LX32</strain>
    </source>
</reference>
<feature type="transmembrane region" description="Helical" evidence="1">
    <location>
        <begin position="139"/>
        <end position="166"/>
    </location>
</feature>
<keyword evidence="1" id="KW-0472">Membrane</keyword>
<feature type="transmembrane region" description="Helical" evidence="1">
    <location>
        <begin position="108"/>
        <end position="133"/>
    </location>
</feature>
<evidence type="ECO:0008006" key="4">
    <source>
        <dbReference type="Google" id="ProtNLM"/>
    </source>
</evidence>
<keyword evidence="1" id="KW-1133">Transmembrane helix</keyword>
<evidence type="ECO:0000256" key="1">
    <source>
        <dbReference type="SAM" id="Phobius"/>
    </source>
</evidence>
<comment type="caution">
    <text evidence="2">The sequence shown here is derived from an EMBL/GenBank/DDBJ whole genome shotgun (WGS) entry which is preliminary data.</text>
</comment>
<sequence length="270" mass="28079">MTSFSPSDAALAGAQTIRRHWRVVAGWALFNLVALVAMIVVTVVVAIGVSAAAGGGASELSGVLGGLVASIGTVAIQVIIVGGLYRLMVRPEEPAFLHLRIGPDELRIFAVWLGLMVIIFLVIGVAVMGAAAMRDTPGAGFAIVTAGFVAAVWLGVRFSMAAPASFAQRRLVFAQSWRITRGQVWRLIGMSLLAACLVALVSIAAWVALVLVSGFTAGFGSVIEAMSDPEALQSHPGLYLSQMAFELVLSPFMIVLGAAPAMAAYQALEG</sequence>
<feature type="transmembrane region" description="Helical" evidence="1">
    <location>
        <begin position="187"/>
        <end position="219"/>
    </location>
</feature>
<protein>
    <recommendedName>
        <fullName evidence="4">Glycerophosphoryl diester phosphodiesterase membrane domain-containing protein</fullName>
    </recommendedName>
</protein>
<proteinExistence type="predicted"/>
<dbReference type="AlphaFoldDB" id="A0A328AS05"/>
<name>A0A328AS05_9CAUL</name>
<feature type="transmembrane region" description="Helical" evidence="1">
    <location>
        <begin position="28"/>
        <end position="51"/>
    </location>
</feature>
<accession>A0A328AS05</accession>
<evidence type="ECO:0000313" key="2">
    <source>
        <dbReference type="EMBL" id="RAK55718.1"/>
    </source>
</evidence>
<organism evidence="2 3">
    <name type="scientific">Phenylobacterium soli</name>
    <dbReference type="NCBI Taxonomy" id="2170551"/>
    <lineage>
        <taxon>Bacteria</taxon>
        <taxon>Pseudomonadati</taxon>
        <taxon>Pseudomonadota</taxon>
        <taxon>Alphaproteobacteria</taxon>
        <taxon>Caulobacterales</taxon>
        <taxon>Caulobacteraceae</taxon>
        <taxon>Phenylobacterium</taxon>
    </lineage>
</organism>
<keyword evidence="1" id="KW-0812">Transmembrane</keyword>
<keyword evidence="3" id="KW-1185">Reference proteome</keyword>
<evidence type="ECO:0000313" key="3">
    <source>
        <dbReference type="Proteomes" id="UP000249254"/>
    </source>
</evidence>
<feature type="transmembrane region" description="Helical" evidence="1">
    <location>
        <begin position="239"/>
        <end position="265"/>
    </location>
</feature>
<feature type="transmembrane region" description="Helical" evidence="1">
    <location>
        <begin position="63"/>
        <end position="87"/>
    </location>
</feature>
<dbReference type="Proteomes" id="UP000249254">
    <property type="component" value="Unassembled WGS sequence"/>
</dbReference>